<feature type="compositionally biased region" description="Low complexity" evidence="1">
    <location>
        <begin position="357"/>
        <end position="370"/>
    </location>
</feature>
<protein>
    <submittedName>
        <fullName evidence="2">FGENESH: predicted gene_1.587 protein</fullName>
    </submittedName>
</protein>
<feature type="region of interest" description="Disordered" evidence="1">
    <location>
        <begin position="126"/>
        <end position="201"/>
    </location>
</feature>
<name>A0A0K3CC34_RHOTO</name>
<evidence type="ECO:0000313" key="3">
    <source>
        <dbReference type="Proteomes" id="UP000199069"/>
    </source>
</evidence>
<reference evidence="2 3" key="1">
    <citation type="submission" date="2015-07" db="EMBL/GenBank/DDBJ databases">
        <authorList>
            <person name="Cajimat M.N.B."/>
            <person name="Milazzo M.L."/>
            <person name="Fulhorst C.F."/>
        </authorList>
    </citation>
    <scope>NUCLEOTIDE SEQUENCE [LARGE SCALE GENOMIC DNA]</scope>
    <source>
        <strain evidence="2">Single colony</strain>
    </source>
</reference>
<dbReference type="AlphaFoldDB" id="A0A0K3CC34"/>
<evidence type="ECO:0000313" key="2">
    <source>
        <dbReference type="EMBL" id="CTR04726.1"/>
    </source>
</evidence>
<feature type="compositionally biased region" description="Gly residues" evidence="1">
    <location>
        <begin position="140"/>
        <end position="180"/>
    </location>
</feature>
<keyword evidence="3" id="KW-1185">Reference proteome</keyword>
<feature type="region of interest" description="Disordered" evidence="1">
    <location>
        <begin position="283"/>
        <end position="400"/>
    </location>
</feature>
<feature type="compositionally biased region" description="Basic and acidic residues" evidence="1">
    <location>
        <begin position="287"/>
        <end position="296"/>
    </location>
</feature>
<feature type="compositionally biased region" description="Low complexity" evidence="1">
    <location>
        <begin position="306"/>
        <end position="319"/>
    </location>
</feature>
<accession>A0A0K3CC34</accession>
<feature type="non-terminal residue" evidence="2">
    <location>
        <position position="400"/>
    </location>
</feature>
<feature type="region of interest" description="Disordered" evidence="1">
    <location>
        <begin position="28"/>
        <end position="52"/>
    </location>
</feature>
<evidence type="ECO:0000256" key="1">
    <source>
        <dbReference type="SAM" id="MobiDB-lite"/>
    </source>
</evidence>
<feature type="region of interest" description="Disordered" evidence="1">
    <location>
        <begin position="82"/>
        <end position="112"/>
    </location>
</feature>
<proteinExistence type="predicted"/>
<sequence length="400" mass="41447">MTLLTPTVSLVRPAARALASTSSQSCGARSLARAFSTSRTVSDDTARDRSADTVGAIRARPISLKKAAEAAGSTETLIAQALERTSRPPVSATERRPTAGVGAIQAPRAPGMHREELQRLLAERKAAAARGIKESALRGPGAGGPGGPRFGGPRPGGPGGPGGARFGGPRRGGQGAGPGGAPNPYAPVRRPPRKSFKPRFERVVSEYKPPWTKEELTPRKPPATIDTPKLELDALVAADTYVRNSIAEQICKEVKLKPFSSDPKERAAAEKIFQGDYSQWVVQAPGKGKDSKDEVLARAMEGLMHNPSNSPPSSANLAPFTTEGNDLLGHAVTTGPPYESGNDAGNPQEPGGGARDSSNAPPLSGSGSSSDPYIVNPALSTLEQPGGGAVGRSDRGLVED</sequence>
<organism evidence="2 3">
    <name type="scientific">Rhodotorula toruloides</name>
    <name type="common">Yeast</name>
    <name type="synonym">Rhodosporidium toruloides</name>
    <dbReference type="NCBI Taxonomy" id="5286"/>
    <lineage>
        <taxon>Eukaryota</taxon>
        <taxon>Fungi</taxon>
        <taxon>Dikarya</taxon>
        <taxon>Basidiomycota</taxon>
        <taxon>Pucciniomycotina</taxon>
        <taxon>Microbotryomycetes</taxon>
        <taxon>Sporidiobolales</taxon>
        <taxon>Sporidiobolaceae</taxon>
        <taxon>Rhodotorula</taxon>
    </lineage>
</organism>
<feature type="compositionally biased region" description="Basic and acidic residues" evidence="1">
    <location>
        <begin position="41"/>
        <end position="51"/>
    </location>
</feature>
<gene>
    <name evidence="2" type="primary">FGENESH: predicted gene_1.587</name>
    <name evidence="2" type="ORF">BN2166_0005870</name>
</gene>
<feature type="compositionally biased region" description="Basic and acidic residues" evidence="1">
    <location>
        <begin position="126"/>
        <end position="136"/>
    </location>
</feature>
<dbReference type="EMBL" id="CWKI01000001">
    <property type="protein sequence ID" value="CTR04726.1"/>
    <property type="molecule type" value="Genomic_DNA"/>
</dbReference>
<dbReference type="Proteomes" id="UP000199069">
    <property type="component" value="Unassembled WGS sequence"/>
</dbReference>